<feature type="binding site" evidence="13">
    <location>
        <position position="109"/>
    </location>
    <ligand>
        <name>Mg(2+)</name>
        <dbReference type="ChEBI" id="CHEBI:18420"/>
        <label>1</label>
        <note>catalytic</note>
    </ligand>
</feature>
<dbReference type="EC" id="2.7.7.19" evidence="11"/>
<comment type="function">
    <text evidence="11">Polymerase that creates the 3'-poly(A) tail of mRNA's.</text>
</comment>
<evidence type="ECO:0000256" key="13">
    <source>
        <dbReference type="PIRSR" id="PIRSR018425-2"/>
    </source>
</evidence>
<dbReference type="InterPro" id="IPR007010">
    <property type="entry name" value="PolA_pol_RNA-bd_dom"/>
</dbReference>
<dbReference type="PANTHER" id="PTHR10682">
    <property type="entry name" value="POLY A POLYMERASE"/>
    <property type="match status" value="1"/>
</dbReference>
<dbReference type="eggNOG" id="KOG2245">
    <property type="taxonomic scope" value="Eukaryota"/>
</dbReference>
<comment type="cofactor">
    <cofactor evidence="13">
        <name>Mg(2+)</name>
        <dbReference type="ChEBI" id="CHEBI:18420"/>
    </cofactor>
    <text evidence="13">Binds 2 magnesium ions. Also active with manganese.</text>
</comment>
<dbReference type="CDD" id="cd05402">
    <property type="entry name" value="NT_PAP_TUTase"/>
    <property type="match status" value="1"/>
</dbReference>
<dbReference type="RefSeq" id="XP_004830247.1">
    <property type="nucleotide sequence ID" value="XM_004830190.1"/>
</dbReference>
<dbReference type="Gene3D" id="3.30.70.590">
    <property type="entry name" value="Poly(A) polymerase predicted RNA binding domain"/>
    <property type="match status" value="1"/>
</dbReference>
<name>L0B001_THEEQ</name>
<dbReference type="STRING" id="1537102.L0B001"/>
<proteinExistence type="inferred from homology"/>
<organism evidence="18 19">
    <name type="scientific">Theileria equi strain WA</name>
    <dbReference type="NCBI Taxonomy" id="1537102"/>
    <lineage>
        <taxon>Eukaryota</taxon>
        <taxon>Sar</taxon>
        <taxon>Alveolata</taxon>
        <taxon>Apicomplexa</taxon>
        <taxon>Aconoidasida</taxon>
        <taxon>Piroplasmida</taxon>
        <taxon>Theileriidae</taxon>
        <taxon>Theileria</taxon>
    </lineage>
</organism>
<feature type="domain" description="Poly(A) polymerase central" evidence="16">
    <location>
        <begin position="213"/>
        <end position="360"/>
    </location>
</feature>
<dbReference type="Pfam" id="PF20750">
    <property type="entry name" value="PAP_NTPase"/>
    <property type="match status" value="1"/>
</dbReference>
<feature type="binding site" evidence="13">
    <location>
        <position position="109"/>
    </location>
    <ligand>
        <name>Mg(2+)</name>
        <dbReference type="ChEBI" id="CHEBI:18420"/>
        <label>2</label>
        <note>catalytic</note>
    </ligand>
</feature>
<dbReference type="EMBL" id="CP001669">
    <property type="protein sequence ID" value="AFZ80581.1"/>
    <property type="molecule type" value="Genomic_DNA"/>
</dbReference>
<feature type="binding site" evidence="12">
    <location>
        <begin position="94"/>
        <end position="96"/>
    </location>
    <ligand>
        <name>ATP</name>
        <dbReference type="ChEBI" id="CHEBI:30616"/>
    </ligand>
</feature>
<feature type="region of interest" description="Disordered" evidence="14">
    <location>
        <begin position="1"/>
        <end position="27"/>
    </location>
</feature>
<feature type="binding site" evidence="12">
    <location>
        <begin position="240"/>
        <end position="241"/>
    </location>
    <ligand>
        <name>ATP</name>
        <dbReference type="ChEBI" id="CHEBI:30616"/>
    </ligand>
</feature>
<dbReference type="GO" id="GO:0031123">
    <property type="term" value="P:RNA 3'-end processing"/>
    <property type="evidence" value="ECO:0007669"/>
    <property type="project" value="InterPro"/>
</dbReference>
<dbReference type="OrthoDB" id="412748at2759"/>
<dbReference type="PIRSF" id="PIRSF018425">
    <property type="entry name" value="PolyA_polymerase"/>
    <property type="match status" value="1"/>
</dbReference>
<comment type="similarity">
    <text evidence="3 11">Belongs to the poly(A) polymerase family.</text>
</comment>
<dbReference type="InterPro" id="IPR011068">
    <property type="entry name" value="NuclTrfase_I-like_C"/>
</dbReference>
<evidence type="ECO:0000259" key="16">
    <source>
        <dbReference type="Pfam" id="PF04928"/>
    </source>
</evidence>
<dbReference type="InterPro" id="IPR014492">
    <property type="entry name" value="PolyA_polymerase"/>
</dbReference>
<evidence type="ECO:0000256" key="5">
    <source>
        <dbReference type="ARBA" id="ARBA00022679"/>
    </source>
</evidence>
<dbReference type="GO" id="GO:0006397">
    <property type="term" value="P:mRNA processing"/>
    <property type="evidence" value="ECO:0007669"/>
    <property type="project" value="UniProtKB-KW"/>
</dbReference>
<keyword evidence="4 11" id="KW-0507">mRNA processing</keyword>
<keyword evidence="6 13" id="KW-0479">Metal-binding</keyword>
<feature type="binding site" evidence="13">
    <location>
        <position position="161"/>
    </location>
    <ligand>
        <name>Mg(2+)</name>
        <dbReference type="ChEBI" id="CHEBI:18420"/>
        <label>2</label>
        <note>catalytic</note>
    </ligand>
</feature>
<dbReference type="SUPFAM" id="SSF81631">
    <property type="entry name" value="PAP/OAS1 substrate-binding domain"/>
    <property type="match status" value="1"/>
</dbReference>
<evidence type="ECO:0000256" key="1">
    <source>
        <dbReference type="ARBA" id="ARBA00001936"/>
    </source>
</evidence>
<dbReference type="AlphaFoldDB" id="L0B001"/>
<protein>
    <recommendedName>
        <fullName evidence="11">Poly(A) polymerase</fullName>
        <ecNumber evidence="11">2.7.7.19</ecNumber>
    </recommendedName>
</protein>
<reference evidence="18 19" key="1">
    <citation type="journal article" date="2012" name="BMC Genomics">
        <title>Comparative genomic analysis and phylogenetic position of Theileria equi.</title>
        <authorList>
            <person name="Kappmeyer L.S."/>
            <person name="Thiagarajan M."/>
            <person name="Herndon D.R."/>
            <person name="Ramsay J.D."/>
            <person name="Caler E."/>
            <person name="Djikeng A."/>
            <person name="Gillespie J.J."/>
            <person name="Lau A.O."/>
            <person name="Roalson E.H."/>
            <person name="Silva J.C."/>
            <person name="Silva M.G."/>
            <person name="Suarez C.E."/>
            <person name="Ueti M.W."/>
            <person name="Nene V.M."/>
            <person name="Mealey R.H."/>
            <person name="Knowles D.P."/>
            <person name="Brayton K.A."/>
        </authorList>
    </citation>
    <scope>NUCLEOTIDE SEQUENCE [LARGE SCALE GENOMIC DNA]</scope>
    <source>
        <strain evidence="18 19">WA</strain>
    </source>
</reference>
<feature type="binding site" evidence="12">
    <location>
        <position position="222"/>
    </location>
    <ligand>
        <name>ATP</name>
        <dbReference type="ChEBI" id="CHEBI:30616"/>
    </ligand>
</feature>
<keyword evidence="9 13" id="KW-0460">Magnesium</keyword>
<evidence type="ECO:0000256" key="10">
    <source>
        <dbReference type="ARBA" id="ARBA00023242"/>
    </source>
</evidence>
<evidence type="ECO:0000259" key="15">
    <source>
        <dbReference type="Pfam" id="PF04926"/>
    </source>
</evidence>
<dbReference type="Gene3D" id="1.10.1410.10">
    <property type="match status" value="1"/>
</dbReference>
<feature type="binding site" evidence="13">
    <location>
        <position position="107"/>
    </location>
    <ligand>
        <name>Mg(2+)</name>
        <dbReference type="ChEBI" id="CHEBI:18420"/>
        <label>2</label>
        <note>catalytic</note>
    </ligand>
</feature>
<dbReference type="GeneID" id="15803951"/>
<dbReference type="Pfam" id="PF04926">
    <property type="entry name" value="PAP_RNA-bind"/>
    <property type="match status" value="2"/>
</dbReference>
<evidence type="ECO:0000256" key="11">
    <source>
        <dbReference type="PIRNR" id="PIRNR018425"/>
    </source>
</evidence>
<evidence type="ECO:0000259" key="17">
    <source>
        <dbReference type="Pfam" id="PF20750"/>
    </source>
</evidence>
<dbReference type="KEGG" id="beq:BEWA_034380"/>
<accession>L0B001</accession>
<evidence type="ECO:0000256" key="3">
    <source>
        <dbReference type="ARBA" id="ARBA00010912"/>
    </source>
</evidence>
<dbReference type="VEuPathDB" id="PiroplasmaDB:BEWA_034380"/>
<feature type="binding site" evidence="12">
    <location>
        <begin position="107"/>
        <end position="109"/>
    </location>
    <ligand>
        <name>ATP</name>
        <dbReference type="ChEBI" id="CHEBI:30616"/>
    </ligand>
</feature>
<keyword evidence="10 11" id="KW-0539">Nucleus</keyword>
<dbReference type="SUPFAM" id="SSF81301">
    <property type="entry name" value="Nucleotidyltransferase"/>
    <property type="match status" value="1"/>
</dbReference>
<feature type="binding site" evidence="13">
    <location>
        <position position="107"/>
    </location>
    <ligand>
        <name>Mg(2+)</name>
        <dbReference type="ChEBI" id="CHEBI:18420"/>
        <label>1</label>
        <note>catalytic</note>
    </ligand>
</feature>
<feature type="domain" description="Poly(A) polymerase nucleotidyltransferase" evidence="17">
    <location>
        <begin position="14"/>
        <end position="208"/>
    </location>
</feature>
<feature type="compositionally biased region" description="Basic and acidic residues" evidence="14">
    <location>
        <begin position="502"/>
        <end position="512"/>
    </location>
</feature>
<dbReference type="GO" id="GO:0046872">
    <property type="term" value="F:metal ion binding"/>
    <property type="evidence" value="ECO:0007669"/>
    <property type="project" value="UniProtKB-KW"/>
</dbReference>
<dbReference type="InterPro" id="IPR048840">
    <property type="entry name" value="PolA_pol_NTPase"/>
</dbReference>
<feature type="region of interest" description="Disordered" evidence="14">
    <location>
        <begin position="496"/>
        <end position="523"/>
    </location>
</feature>
<evidence type="ECO:0000256" key="4">
    <source>
        <dbReference type="ARBA" id="ARBA00022664"/>
    </source>
</evidence>
<dbReference type="GO" id="GO:0005524">
    <property type="term" value="F:ATP binding"/>
    <property type="evidence" value="ECO:0007669"/>
    <property type="project" value="UniProtKB-UniRule"/>
</dbReference>
<dbReference type="GO" id="GO:1990817">
    <property type="term" value="F:poly(A) RNA polymerase activity"/>
    <property type="evidence" value="ECO:0007669"/>
    <property type="project" value="UniProtKB-UniRule"/>
</dbReference>
<dbReference type="PANTHER" id="PTHR10682:SF10">
    <property type="entry name" value="POLYNUCLEOTIDE ADENYLYLTRANSFERASE"/>
    <property type="match status" value="1"/>
</dbReference>
<keyword evidence="19" id="KW-1185">Reference proteome</keyword>
<keyword evidence="5 11" id="KW-0808">Transferase</keyword>
<evidence type="ECO:0000256" key="8">
    <source>
        <dbReference type="ARBA" id="ARBA00022840"/>
    </source>
</evidence>
<dbReference type="GO" id="GO:0003723">
    <property type="term" value="F:RNA binding"/>
    <property type="evidence" value="ECO:0007669"/>
    <property type="project" value="UniProtKB-UniRule"/>
</dbReference>
<evidence type="ECO:0000313" key="18">
    <source>
        <dbReference type="EMBL" id="AFZ80581.1"/>
    </source>
</evidence>
<dbReference type="InterPro" id="IPR007012">
    <property type="entry name" value="PolA_pol_cen_dom"/>
</dbReference>
<dbReference type="FunFam" id="1.10.1410.10:FF:000001">
    <property type="entry name" value="Putative poly(A) polymerase gamma"/>
    <property type="match status" value="1"/>
</dbReference>
<evidence type="ECO:0000256" key="9">
    <source>
        <dbReference type="ARBA" id="ARBA00022842"/>
    </source>
</evidence>
<evidence type="ECO:0000256" key="14">
    <source>
        <dbReference type="SAM" id="MobiDB-lite"/>
    </source>
</evidence>
<dbReference type="Gene3D" id="3.30.460.10">
    <property type="entry name" value="Beta Polymerase, domain 2"/>
    <property type="match status" value="1"/>
</dbReference>
<dbReference type="Pfam" id="PF04928">
    <property type="entry name" value="PAP_central"/>
    <property type="match status" value="1"/>
</dbReference>
<comment type="catalytic activity">
    <reaction evidence="11">
        <text>RNA(n) + ATP = RNA(n)-3'-adenine ribonucleotide + diphosphate</text>
        <dbReference type="Rhea" id="RHEA:11332"/>
        <dbReference type="Rhea" id="RHEA-COMP:14527"/>
        <dbReference type="Rhea" id="RHEA-COMP:17347"/>
        <dbReference type="ChEBI" id="CHEBI:30616"/>
        <dbReference type="ChEBI" id="CHEBI:33019"/>
        <dbReference type="ChEBI" id="CHEBI:140395"/>
        <dbReference type="ChEBI" id="CHEBI:173115"/>
        <dbReference type="EC" id="2.7.7.19"/>
    </reaction>
</comment>
<dbReference type="InterPro" id="IPR043519">
    <property type="entry name" value="NT_sf"/>
</dbReference>
<evidence type="ECO:0000256" key="7">
    <source>
        <dbReference type="ARBA" id="ARBA00022741"/>
    </source>
</evidence>
<comment type="subcellular location">
    <subcellularLocation>
        <location evidence="2 11">Nucleus</location>
    </subcellularLocation>
</comment>
<feature type="binding site" evidence="12">
    <location>
        <position position="231"/>
    </location>
    <ligand>
        <name>ATP</name>
        <dbReference type="ChEBI" id="CHEBI:30616"/>
    </ligand>
</feature>
<evidence type="ECO:0000313" key="19">
    <source>
        <dbReference type="Proteomes" id="UP000031512"/>
    </source>
</evidence>
<feature type="domain" description="Poly(A) polymerase RNA-binding" evidence="15">
    <location>
        <begin position="432"/>
        <end position="501"/>
    </location>
</feature>
<sequence>MINSSYGGDTKRYGITEPVTTQGPSNDDLKASEEITALLKSYNLFETDEGKQRRELVLEALNRLLQQFVRRQAKKNQGISESEANTISGKLLTFGSYRLGIVAPDSDIDVLCLCPKCVTRESFFSDFYISLTKVEAISKLQAVPDAYTPVIKLCYYDISIDILFANLDARTVNPNINVLDDNILRNMNDSTVRSINGCRVASFILDSVPNKANFRMTLRFIKLWASRRKIYSTVVGYLGGVAWAILTARVCQLYPNYVPNQLIEKFFRVYSLWNWKIPVTLCKIKQVPNLPGFMSFKVWDPQNNPHDRQHLMPIITPAFPSMNSTHNVTATTKRVMTDELKRARDILKSPNTPKNQLLELVLEEEDIFSSYKHFLIIEVYGASEHAHGKWEGWIGSRMRFLIKKLENLPNTQIRPLPGFFKFEDSEWEYASSAFFALKCLSNDKSGQGSKVLDIRSSIQSFKDIINGWTDMENLKDQIKVNIRHVKSSQLPDYVQAKNSKKRPLDEQLEKSKRVCTGDSKSSS</sequence>
<dbReference type="SUPFAM" id="SSF55003">
    <property type="entry name" value="PAP/Archaeal CCA-adding enzyme, C-terminal domain"/>
    <property type="match status" value="1"/>
</dbReference>
<dbReference type="Proteomes" id="UP000031512">
    <property type="component" value="Chromosome 1"/>
</dbReference>
<feature type="binding site" evidence="12">
    <location>
        <position position="161"/>
    </location>
    <ligand>
        <name>ATP</name>
        <dbReference type="ChEBI" id="CHEBI:30616"/>
    </ligand>
</feature>
<keyword evidence="8 11" id="KW-0067">ATP-binding</keyword>
<dbReference type="FunFam" id="3.30.460.10:FF:000002">
    <property type="entry name" value="Poly(A) polymerase alpha, putative"/>
    <property type="match status" value="1"/>
</dbReference>
<feature type="domain" description="Poly(A) polymerase RNA-binding" evidence="15">
    <location>
        <begin position="367"/>
        <end position="417"/>
    </location>
</feature>
<keyword evidence="18" id="KW-0548">Nucleotidyltransferase</keyword>
<comment type="cofactor">
    <cofactor evidence="1">
        <name>Mn(2+)</name>
        <dbReference type="ChEBI" id="CHEBI:29035"/>
    </cofactor>
</comment>
<evidence type="ECO:0000256" key="2">
    <source>
        <dbReference type="ARBA" id="ARBA00004123"/>
    </source>
</evidence>
<gene>
    <name evidence="18" type="ORF">BEWA_034380</name>
</gene>
<evidence type="ECO:0000256" key="12">
    <source>
        <dbReference type="PIRSR" id="PIRSR018425-1"/>
    </source>
</evidence>
<evidence type="ECO:0000256" key="6">
    <source>
        <dbReference type="ARBA" id="ARBA00022723"/>
    </source>
</evidence>
<dbReference type="GO" id="GO:0005634">
    <property type="term" value="C:nucleus"/>
    <property type="evidence" value="ECO:0007669"/>
    <property type="project" value="UniProtKB-SubCell"/>
</dbReference>
<keyword evidence="7 11" id="KW-0547">Nucleotide-binding</keyword>